<organism evidence="12 13">
    <name type="scientific">Pelomonas aquatica</name>
    <dbReference type="NCBI Taxonomy" id="431058"/>
    <lineage>
        <taxon>Bacteria</taxon>
        <taxon>Pseudomonadati</taxon>
        <taxon>Pseudomonadota</taxon>
        <taxon>Betaproteobacteria</taxon>
        <taxon>Burkholderiales</taxon>
        <taxon>Sphaerotilaceae</taxon>
        <taxon>Roseateles</taxon>
    </lineage>
</organism>
<comment type="cofactor">
    <cofactor evidence="8">
        <name>heme c</name>
        <dbReference type="ChEBI" id="CHEBI:61717"/>
    </cofactor>
    <text evidence="8">Binds 1 heme c group covalently per subunit.</text>
</comment>
<feature type="binding site" description="covalent" evidence="8">
    <location>
        <position position="56"/>
    </location>
    <ligand>
        <name>heme c</name>
        <dbReference type="ChEBI" id="CHEBI:61717"/>
    </ligand>
</feature>
<dbReference type="PANTHER" id="PTHR10266:SF3">
    <property type="entry name" value="CYTOCHROME C1, HEME PROTEIN, MITOCHONDRIAL"/>
    <property type="match status" value="1"/>
</dbReference>
<evidence type="ECO:0000313" key="12">
    <source>
        <dbReference type="EMBL" id="MDG0864725.1"/>
    </source>
</evidence>
<keyword evidence="2 8" id="KW-0349">Heme</keyword>
<dbReference type="PANTHER" id="PTHR10266">
    <property type="entry name" value="CYTOCHROME C1"/>
    <property type="match status" value="1"/>
</dbReference>
<keyword evidence="3 9" id="KW-0812">Transmembrane</keyword>
<feature type="transmembrane region" description="Helical" evidence="9">
    <location>
        <begin position="227"/>
        <end position="247"/>
    </location>
</feature>
<dbReference type="InterPro" id="IPR009056">
    <property type="entry name" value="Cyt_c-like_dom"/>
</dbReference>
<accession>A0A9X4LJH6</accession>
<evidence type="ECO:0000256" key="9">
    <source>
        <dbReference type="SAM" id="Phobius"/>
    </source>
</evidence>
<dbReference type="PRINTS" id="PR00603">
    <property type="entry name" value="CYTOCHROMEC1"/>
</dbReference>
<evidence type="ECO:0000256" key="8">
    <source>
        <dbReference type="PIRSR" id="PIRSR602326-1"/>
    </source>
</evidence>
<reference evidence="12" key="1">
    <citation type="submission" date="2019-02" db="EMBL/GenBank/DDBJ databases">
        <title>Draft genome of the type strain Pelomonas aquatica CCUG 52575T.</title>
        <authorList>
            <person name="Gomila M."/>
            <person name="Lalucat J."/>
        </authorList>
    </citation>
    <scope>NUCLEOTIDE SEQUENCE</scope>
    <source>
        <strain evidence="12">CCUG 52575</strain>
    </source>
</reference>
<evidence type="ECO:0000256" key="2">
    <source>
        <dbReference type="ARBA" id="ARBA00022617"/>
    </source>
</evidence>
<evidence type="ECO:0000259" key="11">
    <source>
        <dbReference type="PROSITE" id="PS51007"/>
    </source>
</evidence>
<sequence>MKKLIALLLASLSLAGAVQANTGGMEWDKFPKEKMSDMAALQTGAKLFVNYCLNCHSAAYMRYNRMRDIGLTEVEIKNNLLFAADKVGETMKVSLDPREAKAWFGANPPDLSVIARSRADGAKGSGADYLYTYMRSFYRDDTKATGWNNLAFPSVAMPHVMWELQGQRAARFEEAADPHDHEKKVHVFAGYEQLTPGKLTEHQYDEAVADLVAYLQWMGEPAQGQRFQLGVVVLIFLGLLTVFAWRLNASFWKDVK</sequence>
<evidence type="ECO:0000256" key="5">
    <source>
        <dbReference type="ARBA" id="ARBA00022989"/>
    </source>
</evidence>
<comment type="caution">
    <text evidence="12">The sequence shown here is derived from an EMBL/GenBank/DDBJ whole genome shotgun (WGS) entry which is preliminary data.</text>
</comment>
<dbReference type="EMBL" id="SGUG01000039">
    <property type="protein sequence ID" value="MDG0864725.1"/>
    <property type="molecule type" value="Genomic_DNA"/>
</dbReference>
<keyword evidence="10" id="KW-0732">Signal</keyword>
<dbReference type="AlphaFoldDB" id="A0A9X4LJH6"/>
<dbReference type="GO" id="GO:0020037">
    <property type="term" value="F:heme binding"/>
    <property type="evidence" value="ECO:0007669"/>
    <property type="project" value="InterPro"/>
</dbReference>
<dbReference type="Gene3D" id="1.10.760.10">
    <property type="entry name" value="Cytochrome c-like domain"/>
    <property type="match status" value="1"/>
</dbReference>
<keyword evidence="6 8" id="KW-0408">Iron</keyword>
<keyword evidence="13" id="KW-1185">Reference proteome</keyword>
<evidence type="ECO:0000256" key="1">
    <source>
        <dbReference type="ARBA" id="ARBA00004370"/>
    </source>
</evidence>
<name>A0A9X4LJH6_9BURK</name>
<feature type="binding site" description="covalent" evidence="8">
    <location>
        <position position="55"/>
    </location>
    <ligand>
        <name>heme c</name>
        <dbReference type="ChEBI" id="CHEBI:61717"/>
    </ligand>
</feature>
<dbReference type="RefSeq" id="WP_268147600.1">
    <property type="nucleotide sequence ID" value="NZ_JAPPUW010000003.1"/>
</dbReference>
<dbReference type="GO" id="GO:0046872">
    <property type="term" value="F:metal ion binding"/>
    <property type="evidence" value="ECO:0007669"/>
    <property type="project" value="UniProtKB-KW"/>
</dbReference>
<keyword evidence="7 9" id="KW-0472">Membrane</keyword>
<protein>
    <submittedName>
        <fullName evidence="12">Cytochrome c1</fullName>
    </submittedName>
</protein>
<evidence type="ECO:0000256" key="6">
    <source>
        <dbReference type="ARBA" id="ARBA00023004"/>
    </source>
</evidence>
<dbReference type="SUPFAM" id="SSF46626">
    <property type="entry name" value="Cytochrome c"/>
    <property type="match status" value="1"/>
</dbReference>
<dbReference type="GO" id="GO:0009055">
    <property type="term" value="F:electron transfer activity"/>
    <property type="evidence" value="ECO:0007669"/>
    <property type="project" value="InterPro"/>
</dbReference>
<gene>
    <name evidence="12" type="ORF">EXJ73_19880</name>
</gene>
<dbReference type="Pfam" id="PF02167">
    <property type="entry name" value="Cytochrom_C1"/>
    <property type="match status" value="2"/>
</dbReference>
<feature type="signal peptide" evidence="10">
    <location>
        <begin position="1"/>
        <end position="20"/>
    </location>
</feature>
<dbReference type="InterPro" id="IPR036909">
    <property type="entry name" value="Cyt_c-like_dom_sf"/>
</dbReference>
<feature type="binding site" description="covalent" evidence="8">
    <location>
        <position position="52"/>
    </location>
    <ligand>
        <name>heme c</name>
        <dbReference type="ChEBI" id="CHEBI:61717"/>
    </ligand>
</feature>
<dbReference type="InterPro" id="IPR002326">
    <property type="entry name" value="Cyt_c1"/>
</dbReference>
<evidence type="ECO:0000256" key="3">
    <source>
        <dbReference type="ARBA" id="ARBA00022692"/>
    </source>
</evidence>
<dbReference type="GO" id="GO:0016020">
    <property type="term" value="C:membrane"/>
    <property type="evidence" value="ECO:0007669"/>
    <property type="project" value="UniProtKB-SubCell"/>
</dbReference>
<dbReference type="Proteomes" id="UP001152766">
    <property type="component" value="Unassembled WGS sequence"/>
</dbReference>
<dbReference type="PROSITE" id="PS51007">
    <property type="entry name" value="CYTC"/>
    <property type="match status" value="1"/>
</dbReference>
<comment type="subcellular location">
    <subcellularLocation>
        <location evidence="1">Membrane</location>
    </subcellularLocation>
</comment>
<proteinExistence type="predicted"/>
<evidence type="ECO:0000313" key="13">
    <source>
        <dbReference type="Proteomes" id="UP001152766"/>
    </source>
</evidence>
<evidence type="ECO:0000256" key="10">
    <source>
        <dbReference type="SAM" id="SignalP"/>
    </source>
</evidence>
<evidence type="ECO:0000256" key="4">
    <source>
        <dbReference type="ARBA" id="ARBA00022723"/>
    </source>
</evidence>
<keyword evidence="4 8" id="KW-0479">Metal-binding</keyword>
<feature type="domain" description="Cytochrome c" evidence="11">
    <location>
        <begin position="39"/>
        <end position="219"/>
    </location>
</feature>
<evidence type="ECO:0000256" key="7">
    <source>
        <dbReference type="ARBA" id="ARBA00023136"/>
    </source>
</evidence>
<feature type="chain" id="PRO_5040767572" evidence="10">
    <location>
        <begin position="21"/>
        <end position="256"/>
    </location>
</feature>
<keyword evidence="5 9" id="KW-1133">Transmembrane helix</keyword>